<dbReference type="AlphaFoldDB" id="A0A1M6SWG6"/>
<organism evidence="15 16">
    <name type="scientific">Anaerotignum lactatifermentans DSM 14214</name>
    <dbReference type="NCBI Taxonomy" id="1121323"/>
    <lineage>
        <taxon>Bacteria</taxon>
        <taxon>Bacillati</taxon>
        <taxon>Bacillota</taxon>
        <taxon>Clostridia</taxon>
        <taxon>Lachnospirales</taxon>
        <taxon>Anaerotignaceae</taxon>
        <taxon>Anaerotignum</taxon>
    </lineage>
</organism>
<evidence type="ECO:0000313" key="15">
    <source>
        <dbReference type="EMBL" id="SHK49007.1"/>
    </source>
</evidence>
<evidence type="ECO:0000256" key="2">
    <source>
        <dbReference type="ARBA" id="ARBA00022679"/>
    </source>
</evidence>
<protein>
    <recommendedName>
        <fullName evidence="11">3-oxo-tetronate kinase</fullName>
        <ecNumber evidence="10">2.7.1.217</ecNumber>
    </recommendedName>
    <alternativeName>
        <fullName evidence="12">3-dehydrotetronate 4-kinase</fullName>
    </alternativeName>
</protein>
<proteinExistence type="inferred from homology"/>
<feature type="domain" description="Four-carbon acid sugar kinase nucleotide binding" evidence="14">
    <location>
        <begin position="256"/>
        <end position="410"/>
    </location>
</feature>
<name>A0A1M6SWG6_9FIRM</name>
<dbReference type="OrthoDB" id="9778478at2"/>
<evidence type="ECO:0000256" key="3">
    <source>
        <dbReference type="ARBA" id="ARBA00022741"/>
    </source>
</evidence>
<dbReference type="InterPro" id="IPR031475">
    <property type="entry name" value="NBD_C"/>
</dbReference>
<feature type="domain" description="Four-carbon acid sugar kinase N-terminal" evidence="13">
    <location>
        <begin position="7"/>
        <end position="229"/>
    </location>
</feature>
<comment type="catalytic activity">
    <reaction evidence="8">
        <text>3-dehydro-D-erythronate + ATP = 3-dehydro-4-O-phospho-D-erythronate + ADP + H(+)</text>
        <dbReference type="Rhea" id="RHEA:52556"/>
        <dbReference type="ChEBI" id="CHEBI:15378"/>
        <dbReference type="ChEBI" id="CHEBI:30616"/>
        <dbReference type="ChEBI" id="CHEBI:57958"/>
        <dbReference type="ChEBI" id="CHEBI:136593"/>
        <dbReference type="ChEBI" id="CHEBI:456216"/>
        <dbReference type="EC" id="2.7.1.217"/>
    </reaction>
</comment>
<evidence type="ECO:0000256" key="5">
    <source>
        <dbReference type="ARBA" id="ARBA00022840"/>
    </source>
</evidence>
<dbReference type="InterPro" id="IPR042213">
    <property type="entry name" value="NBD_C_sf"/>
</dbReference>
<keyword evidence="5" id="KW-0067">ATP-binding</keyword>
<keyword evidence="3" id="KW-0547">Nucleotide-binding</keyword>
<keyword evidence="16" id="KW-1185">Reference proteome</keyword>
<evidence type="ECO:0000256" key="4">
    <source>
        <dbReference type="ARBA" id="ARBA00022777"/>
    </source>
</evidence>
<dbReference type="EC" id="2.7.1.217" evidence="10"/>
<gene>
    <name evidence="15" type="ORF">SAMN02745138_01815</name>
</gene>
<evidence type="ECO:0000256" key="12">
    <source>
        <dbReference type="ARBA" id="ARBA00041377"/>
    </source>
</evidence>
<dbReference type="RefSeq" id="WP_072851093.1">
    <property type="nucleotide sequence ID" value="NZ_FRAH01000029.1"/>
</dbReference>
<keyword evidence="2" id="KW-0808">Transferase</keyword>
<evidence type="ECO:0000259" key="14">
    <source>
        <dbReference type="Pfam" id="PF17042"/>
    </source>
</evidence>
<reference evidence="15 16" key="1">
    <citation type="submission" date="2016-11" db="EMBL/GenBank/DDBJ databases">
        <authorList>
            <person name="Jaros S."/>
            <person name="Januszkiewicz K."/>
            <person name="Wedrychowicz H."/>
        </authorList>
    </citation>
    <scope>NUCLEOTIDE SEQUENCE [LARGE SCALE GENOMIC DNA]</scope>
    <source>
        <strain evidence="15 16">DSM 14214</strain>
    </source>
</reference>
<dbReference type="Pfam" id="PF07005">
    <property type="entry name" value="SBD_N"/>
    <property type="match status" value="1"/>
</dbReference>
<dbReference type="GO" id="GO:0005524">
    <property type="term" value="F:ATP binding"/>
    <property type="evidence" value="ECO:0007669"/>
    <property type="project" value="UniProtKB-KW"/>
</dbReference>
<evidence type="ECO:0000313" key="16">
    <source>
        <dbReference type="Proteomes" id="UP000183975"/>
    </source>
</evidence>
<dbReference type="InterPro" id="IPR050007">
    <property type="entry name" value="OtnK"/>
</dbReference>
<evidence type="ECO:0000256" key="6">
    <source>
        <dbReference type="ARBA" id="ARBA00023277"/>
    </source>
</evidence>
<sequence>MKQDILIGCVADDFTGASDAASFLMSKGMKTILFNGKPDGEIPPCQAVVIALKSRTQETKSAVADSMAAFTWLKEQGAQHLYFKYCSTFDSTKEGNIGPVVDAMLEAFGEKYTILCPALPVNKRTVENGILYVDGVPLSETHMKNHPLTPMWESEIAKLMDPQGKYQTLNVNTELLAKSKEEILAVVDEFGKDKEHFYIVPDYVNDENGTKIAEVFGDLTVLTGGSGILVPLAAKYQQAQTAKDSMENSVDGKGIVLAGSCSKATLEQIADFQTKGYASYKIDPMAVLSGTETVDTVWDFVKTHADEEVLLYSSDQAENVAEIQKVGKDKIAALLEGLTAAVAERAVANGYTRIIVAGGETSSAVAKKLGYHCFEIGESIAPGVPIMAPLSNENIRIVLKSGNFGQTDFFARALQMTRK</sequence>
<comment type="function">
    <text evidence="9">Catalyzes the ATP-dependent phosphorylation of 3-oxo-tetronate to 3-oxo-tetronate 4-phosphate.</text>
</comment>
<evidence type="ECO:0000256" key="8">
    <source>
        <dbReference type="ARBA" id="ARBA00036346"/>
    </source>
</evidence>
<evidence type="ECO:0000256" key="1">
    <source>
        <dbReference type="ARBA" id="ARBA00005715"/>
    </source>
</evidence>
<evidence type="ECO:0000256" key="9">
    <source>
        <dbReference type="ARBA" id="ARBA00037335"/>
    </source>
</evidence>
<dbReference type="InterPro" id="IPR037051">
    <property type="entry name" value="4-carb_acid_sugar_kinase_N_sf"/>
</dbReference>
<dbReference type="Gene3D" id="3.40.50.10840">
    <property type="entry name" value="Putative sugar-binding, N-terminal domain"/>
    <property type="match status" value="1"/>
</dbReference>
<evidence type="ECO:0000259" key="13">
    <source>
        <dbReference type="Pfam" id="PF07005"/>
    </source>
</evidence>
<evidence type="ECO:0000256" key="11">
    <source>
        <dbReference type="ARBA" id="ARBA00039461"/>
    </source>
</evidence>
<accession>A0A1M6SWG6</accession>
<dbReference type="NCBIfam" id="NF043035">
    <property type="entry name" value="OxoTetrKin"/>
    <property type="match status" value="1"/>
</dbReference>
<dbReference type="SUPFAM" id="SSF142764">
    <property type="entry name" value="YgbK-like"/>
    <property type="match status" value="1"/>
</dbReference>
<dbReference type="Pfam" id="PF17042">
    <property type="entry name" value="NBD_C"/>
    <property type="match status" value="1"/>
</dbReference>
<comment type="similarity">
    <text evidence="1">Belongs to the four-carbon acid sugar kinase family.</text>
</comment>
<dbReference type="GO" id="GO:0016301">
    <property type="term" value="F:kinase activity"/>
    <property type="evidence" value="ECO:0007669"/>
    <property type="project" value="UniProtKB-KW"/>
</dbReference>
<dbReference type="Proteomes" id="UP000183975">
    <property type="component" value="Unassembled WGS sequence"/>
</dbReference>
<dbReference type="EMBL" id="FRAH01000029">
    <property type="protein sequence ID" value="SHK49007.1"/>
    <property type="molecule type" value="Genomic_DNA"/>
</dbReference>
<evidence type="ECO:0000256" key="7">
    <source>
        <dbReference type="ARBA" id="ARBA00035898"/>
    </source>
</evidence>
<keyword evidence="4" id="KW-0418">Kinase</keyword>
<comment type="catalytic activity">
    <reaction evidence="7">
        <text>3-dehydro-L-erythronate + ATP = 3-dehydro-4-O-phospho-L-erythronate + ADP + H(+)</text>
        <dbReference type="Rhea" id="RHEA:52552"/>
        <dbReference type="ChEBI" id="CHEBI:15378"/>
        <dbReference type="ChEBI" id="CHEBI:30616"/>
        <dbReference type="ChEBI" id="CHEBI:136592"/>
        <dbReference type="ChEBI" id="CHEBI:136670"/>
        <dbReference type="ChEBI" id="CHEBI:456216"/>
        <dbReference type="EC" id="2.7.1.217"/>
    </reaction>
</comment>
<dbReference type="InterPro" id="IPR010737">
    <property type="entry name" value="4-carb_acid_sugar_kinase_N"/>
</dbReference>
<dbReference type="Gene3D" id="3.40.980.20">
    <property type="entry name" value="Four-carbon acid sugar kinase, nucleotide binding domain"/>
    <property type="match status" value="1"/>
</dbReference>
<keyword evidence="6" id="KW-0119">Carbohydrate metabolism</keyword>
<evidence type="ECO:0000256" key="10">
    <source>
        <dbReference type="ARBA" id="ARBA00039095"/>
    </source>
</evidence>